<dbReference type="EMBL" id="JASCZI010271879">
    <property type="protein sequence ID" value="MED6216532.1"/>
    <property type="molecule type" value="Genomic_DNA"/>
</dbReference>
<protein>
    <submittedName>
        <fullName evidence="3">Uncharacterized protein</fullName>
    </submittedName>
</protein>
<accession>A0ABU6Z3M7</accession>
<evidence type="ECO:0000313" key="4">
    <source>
        <dbReference type="Proteomes" id="UP001341840"/>
    </source>
</evidence>
<reference evidence="3 4" key="1">
    <citation type="journal article" date="2023" name="Plants (Basel)">
        <title>Bridging the Gap: Combining Genomics and Transcriptomics Approaches to Understand Stylosanthes scabra, an Orphan Legume from the Brazilian Caatinga.</title>
        <authorList>
            <person name="Ferreira-Neto J.R.C."/>
            <person name="da Silva M.D."/>
            <person name="Binneck E."/>
            <person name="de Melo N.F."/>
            <person name="da Silva R.H."/>
            <person name="de Melo A.L.T.M."/>
            <person name="Pandolfi V."/>
            <person name="Bustamante F.O."/>
            <person name="Brasileiro-Vidal A.C."/>
            <person name="Benko-Iseppon A.M."/>
        </authorList>
    </citation>
    <scope>NUCLEOTIDE SEQUENCE [LARGE SCALE GENOMIC DNA]</scope>
    <source>
        <tissue evidence="3">Leaves</tissue>
    </source>
</reference>
<keyword evidence="4" id="KW-1185">Reference proteome</keyword>
<feature type="region of interest" description="Disordered" evidence="2">
    <location>
        <begin position="1"/>
        <end position="29"/>
    </location>
</feature>
<evidence type="ECO:0000256" key="1">
    <source>
        <dbReference type="SAM" id="Coils"/>
    </source>
</evidence>
<evidence type="ECO:0000256" key="2">
    <source>
        <dbReference type="SAM" id="MobiDB-lite"/>
    </source>
</evidence>
<feature type="compositionally biased region" description="Low complexity" evidence="2">
    <location>
        <begin position="17"/>
        <end position="26"/>
    </location>
</feature>
<dbReference type="Proteomes" id="UP001341840">
    <property type="component" value="Unassembled WGS sequence"/>
</dbReference>
<name>A0ABU6Z3M7_9FABA</name>
<sequence length="278" mass="31283">MASPSAPPPPPPPPPHGEGSSKSSHSLEAFGIDPGTMAELYLYAHKASCYEDIRRKLLILKEVKPDELEDAARALLNGYYAVKEFVENKIEQSEVEVSALEHRLDEMKQMLEITRNVPLADPIKQQPASFAALSTPIPNRIYKDRLLWGLLPRTFGPYEHVDRIWQGNTNPQRLEVVARSLAPGPLRNAFSSFGPRYGMSYFENQKRLNEVELDAARRTLREFRILRDVHNRALVEAYSDKIGKTTTHDAGGSTVQEGNTRKDKGKKPQKSPKKKGDK</sequence>
<comment type="caution">
    <text evidence="3">The sequence shown here is derived from an EMBL/GenBank/DDBJ whole genome shotgun (WGS) entry which is preliminary data.</text>
</comment>
<organism evidence="3 4">
    <name type="scientific">Stylosanthes scabra</name>
    <dbReference type="NCBI Taxonomy" id="79078"/>
    <lineage>
        <taxon>Eukaryota</taxon>
        <taxon>Viridiplantae</taxon>
        <taxon>Streptophyta</taxon>
        <taxon>Embryophyta</taxon>
        <taxon>Tracheophyta</taxon>
        <taxon>Spermatophyta</taxon>
        <taxon>Magnoliopsida</taxon>
        <taxon>eudicotyledons</taxon>
        <taxon>Gunneridae</taxon>
        <taxon>Pentapetalae</taxon>
        <taxon>rosids</taxon>
        <taxon>fabids</taxon>
        <taxon>Fabales</taxon>
        <taxon>Fabaceae</taxon>
        <taxon>Papilionoideae</taxon>
        <taxon>50 kb inversion clade</taxon>
        <taxon>dalbergioids sensu lato</taxon>
        <taxon>Dalbergieae</taxon>
        <taxon>Pterocarpus clade</taxon>
        <taxon>Stylosanthes</taxon>
    </lineage>
</organism>
<evidence type="ECO:0000313" key="3">
    <source>
        <dbReference type="EMBL" id="MED6216532.1"/>
    </source>
</evidence>
<feature type="coiled-coil region" evidence="1">
    <location>
        <begin position="83"/>
        <end position="117"/>
    </location>
</feature>
<feature type="compositionally biased region" description="Pro residues" evidence="2">
    <location>
        <begin position="1"/>
        <end position="16"/>
    </location>
</feature>
<proteinExistence type="predicted"/>
<gene>
    <name evidence="3" type="ORF">PIB30_008517</name>
</gene>
<keyword evidence="1" id="KW-0175">Coiled coil</keyword>
<feature type="region of interest" description="Disordered" evidence="2">
    <location>
        <begin position="242"/>
        <end position="278"/>
    </location>
</feature>
<feature type="compositionally biased region" description="Basic residues" evidence="2">
    <location>
        <begin position="263"/>
        <end position="278"/>
    </location>
</feature>